<evidence type="ECO:0000259" key="1">
    <source>
        <dbReference type="Pfam" id="PF13456"/>
    </source>
</evidence>
<evidence type="ECO:0000313" key="3">
    <source>
        <dbReference type="Proteomes" id="UP000265520"/>
    </source>
</evidence>
<dbReference type="InterPro" id="IPR052929">
    <property type="entry name" value="RNase_H-like_EbsB-rel"/>
</dbReference>
<dbReference type="PANTHER" id="PTHR47074:SF11">
    <property type="entry name" value="REVERSE TRANSCRIPTASE-LIKE PROTEIN"/>
    <property type="match status" value="1"/>
</dbReference>
<feature type="non-terminal residue" evidence="2">
    <location>
        <position position="1"/>
    </location>
</feature>
<dbReference type="InterPro" id="IPR002156">
    <property type="entry name" value="RNaseH_domain"/>
</dbReference>
<comment type="caution">
    <text evidence="2">The sequence shown here is derived from an EMBL/GenBank/DDBJ whole genome shotgun (WGS) entry which is preliminary data.</text>
</comment>
<dbReference type="PANTHER" id="PTHR47074">
    <property type="entry name" value="BNAC02G40300D PROTEIN"/>
    <property type="match status" value="1"/>
</dbReference>
<dbReference type="AlphaFoldDB" id="A0A392V0N1"/>
<sequence length="74" mass="8044">NVDAHCNDDGHWGLGWVVRKADGSCLGAATRVVRVREAIEAEVLGLEAVLQAIDQFQGQEIIIEMDANLVVQVM</sequence>
<name>A0A392V0N1_9FABA</name>
<keyword evidence="3" id="KW-1185">Reference proteome</keyword>
<dbReference type="GO" id="GO:0004523">
    <property type="term" value="F:RNA-DNA hybrid ribonuclease activity"/>
    <property type="evidence" value="ECO:0007669"/>
    <property type="project" value="InterPro"/>
</dbReference>
<accession>A0A392V0N1</accession>
<protein>
    <recommendedName>
        <fullName evidence="1">RNase H type-1 domain-containing protein</fullName>
    </recommendedName>
</protein>
<dbReference type="Pfam" id="PF13456">
    <property type="entry name" value="RVT_3"/>
    <property type="match status" value="1"/>
</dbReference>
<feature type="non-terminal residue" evidence="2">
    <location>
        <position position="74"/>
    </location>
</feature>
<dbReference type="InterPro" id="IPR036397">
    <property type="entry name" value="RNaseH_sf"/>
</dbReference>
<dbReference type="Gene3D" id="3.30.420.10">
    <property type="entry name" value="Ribonuclease H-like superfamily/Ribonuclease H"/>
    <property type="match status" value="1"/>
</dbReference>
<reference evidence="2 3" key="1">
    <citation type="journal article" date="2018" name="Front. Plant Sci.">
        <title>Red Clover (Trifolium pratense) and Zigzag Clover (T. medium) - A Picture of Genomic Similarities and Differences.</title>
        <authorList>
            <person name="Dluhosova J."/>
            <person name="Istvanek J."/>
            <person name="Nedelnik J."/>
            <person name="Repkova J."/>
        </authorList>
    </citation>
    <scope>NUCLEOTIDE SEQUENCE [LARGE SCALE GENOMIC DNA]</scope>
    <source>
        <strain evidence="3">cv. 10/8</strain>
        <tissue evidence="2">Leaf</tissue>
    </source>
</reference>
<dbReference type="Proteomes" id="UP000265520">
    <property type="component" value="Unassembled WGS sequence"/>
</dbReference>
<dbReference type="EMBL" id="LXQA011007406">
    <property type="protein sequence ID" value="MCI80962.1"/>
    <property type="molecule type" value="Genomic_DNA"/>
</dbReference>
<proteinExistence type="predicted"/>
<feature type="domain" description="RNase H type-1" evidence="1">
    <location>
        <begin position="1"/>
        <end position="73"/>
    </location>
</feature>
<organism evidence="2 3">
    <name type="scientific">Trifolium medium</name>
    <dbReference type="NCBI Taxonomy" id="97028"/>
    <lineage>
        <taxon>Eukaryota</taxon>
        <taxon>Viridiplantae</taxon>
        <taxon>Streptophyta</taxon>
        <taxon>Embryophyta</taxon>
        <taxon>Tracheophyta</taxon>
        <taxon>Spermatophyta</taxon>
        <taxon>Magnoliopsida</taxon>
        <taxon>eudicotyledons</taxon>
        <taxon>Gunneridae</taxon>
        <taxon>Pentapetalae</taxon>
        <taxon>rosids</taxon>
        <taxon>fabids</taxon>
        <taxon>Fabales</taxon>
        <taxon>Fabaceae</taxon>
        <taxon>Papilionoideae</taxon>
        <taxon>50 kb inversion clade</taxon>
        <taxon>NPAAA clade</taxon>
        <taxon>Hologalegina</taxon>
        <taxon>IRL clade</taxon>
        <taxon>Trifolieae</taxon>
        <taxon>Trifolium</taxon>
    </lineage>
</organism>
<dbReference type="GO" id="GO:0003676">
    <property type="term" value="F:nucleic acid binding"/>
    <property type="evidence" value="ECO:0007669"/>
    <property type="project" value="InterPro"/>
</dbReference>
<evidence type="ECO:0000313" key="2">
    <source>
        <dbReference type="EMBL" id="MCI80962.1"/>
    </source>
</evidence>